<comment type="caution">
    <text evidence="1">The sequence shown here is derived from an EMBL/GenBank/DDBJ whole genome shotgun (WGS) entry which is preliminary data.</text>
</comment>
<dbReference type="AlphaFoldDB" id="A0AAN9SF77"/>
<dbReference type="Gene3D" id="4.10.60.10">
    <property type="entry name" value="Zinc finger, CCHC-type"/>
    <property type="match status" value="1"/>
</dbReference>
<keyword evidence="2" id="KW-1185">Reference proteome</keyword>
<sequence length="121" mass="13752">MDIKDRLSSTESHGLVDDETIVSIEVISKEKELPLRLYVGNGPRNHKKLSIEYGVADKRCEQCGQALRRVTKEELNMTCEICNERGHIYLDCDLPVMTQKQTEVPRQRRTVHCGLCGEAGH</sequence>
<gene>
    <name evidence="1" type="ORF">VNO78_15360</name>
</gene>
<dbReference type="Proteomes" id="UP001386955">
    <property type="component" value="Unassembled WGS sequence"/>
</dbReference>
<organism evidence="1 2">
    <name type="scientific">Psophocarpus tetragonolobus</name>
    <name type="common">Winged bean</name>
    <name type="synonym">Dolichos tetragonolobus</name>
    <dbReference type="NCBI Taxonomy" id="3891"/>
    <lineage>
        <taxon>Eukaryota</taxon>
        <taxon>Viridiplantae</taxon>
        <taxon>Streptophyta</taxon>
        <taxon>Embryophyta</taxon>
        <taxon>Tracheophyta</taxon>
        <taxon>Spermatophyta</taxon>
        <taxon>Magnoliopsida</taxon>
        <taxon>eudicotyledons</taxon>
        <taxon>Gunneridae</taxon>
        <taxon>Pentapetalae</taxon>
        <taxon>rosids</taxon>
        <taxon>fabids</taxon>
        <taxon>Fabales</taxon>
        <taxon>Fabaceae</taxon>
        <taxon>Papilionoideae</taxon>
        <taxon>50 kb inversion clade</taxon>
        <taxon>NPAAA clade</taxon>
        <taxon>indigoferoid/millettioid clade</taxon>
        <taxon>Phaseoleae</taxon>
        <taxon>Psophocarpus</taxon>
    </lineage>
</organism>
<evidence type="ECO:0000313" key="2">
    <source>
        <dbReference type="Proteomes" id="UP001386955"/>
    </source>
</evidence>
<reference evidence="1 2" key="1">
    <citation type="submission" date="2024-01" db="EMBL/GenBank/DDBJ databases">
        <title>The genomes of 5 underutilized Papilionoideae crops provide insights into root nodulation and disease resistanc.</title>
        <authorList>
            <person name="Jiang F."/>
        </authorList>
    </citation>
    <scope>NUCLEOTIDE SEQUENCE [LARGE SCALE GENOMIC DNA]</scope>
    <source>
        <strain evidence="1">DUOXIRENSHENG_FW03</strain>
        <tissue evidence="1">Leaves</tissue>
    </source>
</reference>
<accession>A0AAN9SF77</accession>
<name>A0AAN9SF77_PSOTE</name>
<proteinExistence type="predicted"/>
<protein>
    <submittedName>
        <fullName evidence="1">Uncharacterized protein</fullName>
    </submittedName>
</protein>
<evidence type="ECO:0000313" key="1">
    <source>
        <dbReference type="EMBL" id="KAK7394821.1"/>
    </source>
</evidence>
<dbReference type="EMBL" id="JAYMYS010000004">
    <property type="protein sequence ID" value="KAK7394821.1"/>
    <property type="molecule type" value="Genomic_DNA"/>
</dbReference>